<dbReference type="InterPro" id="IPR036627">
    <property type="entry name" value="CobW-likC_sf"/>
</dbReference>
<organism evidence="4 5">
    <name type="scientific">Paragemmobacter ruber</name>
    <dbReference type="NCBI Taxonomy" id="1985673"/>
    <lineage>
        <taxon>Bacteria</taxon>
        <taxon>Pseudomonadati</taxon>
        <taxon>Pseudomonadota</taxon>
        <taxon>Alphaproteobacteria</taxon>
        <taxon>Rhodobacterales</taxon>
        <taxon>Paracoccaceae</taxon>
        <taxon>Paragemmobacter</taxon>
    </lineage>
</organism>
<evidence type="ECO:0000313" key="4">
    <source>
        <dbReference type="EMBL" id="NBE08308.1"/>
    </source>
</evidence>
<sequence length="68" mass="7713">MIWEGGLDTRFVIHGLQHIADPPVRLARWTGADRHSRIVIIGRDLPREALLDSIEVLKTRPMLHPTPA</sequence>
<dbReference type="Pfam" id="PF07683">
    <property type="entry name" value="CobW_C"/>
    <property type="match status" value="1"/>
</dbReference>
<dbReference type="Proteomes" id="UP001517376">
    <property type="component" value="Unassembled WGS sequence"/>
</dbReference>
<dbReference type="RefSeq" id="WP_161767384.1">
    <property type="nucleotide sequence ID" value="NZ_JAAATW010000003.1"/>
</dbReference>
<keyword evidence="1" id="KW-0547">Nucleotide-binding</keyword>
<evidence type="ECO:0000256" key="1">
    <source>
        <dbReference type="ARBA" id="ARBA00022741"/>
    </source>
</evidence>
<keyword evidence="5" id="KW-1185">Reference proteome</keyword>
<dbReference type="Gene3D" id="3.30.1220.10">
    <property type="entry name" value="CobW-like, C-terminal domain"/>
    <property type="match status" value="1"/>
</dbReference>
<dbReference type="InterPro" id="IPR011629">
    <property type="entry name" value="CobW-like_C"/>
</dbReference>
<reference evidence="5" key="1">
    <citation type="submission" date="2020-01" db="EMBL/GenBank/DDBJ databases">
        <title>Sphingomonas sp. strain CSW-10.</title>
        <authorList>
            <person name="Chen W.-M."/>
        </authorList>
    </citation>
    <scope>NUCLEOTIDE SEQUENCE [LARGE SCALE GENOMIC DNA]</scope>
    <source>
        <strain evidence="5">CCP-1</strain>
    </source>
</reference>
<protein>
    <recommendedName>
        <fullName evidence="3">CobW C-terminal domain-containing protein</fullName>
    </recommendedName>
</protein>
<dbReference type="EMBL" id="JAAATW010000003">
    <property type="protein sequence ID" value="NBE08308.1"/>
    <property type="molecule type" value="Genomic_DNA"/>
</dbReference>
<proteinExistence type="predicted"/>
<comment type="caution">
    <text evidence="4">The sequence shown here is derived from an EMBL/GenBank/DDBJ whole genome shotgun (WGS) entry which is preliminary data.</text>
</comment>
<evidence type="ECO:0000313" key="5">
    <source>
        <dbReference type="Proteomes" id="UP001517376"/>
    </source>
</evidence>
<keyword evidence="2" id="KW-0143">Chaperone</keyword>
<evidence type="ECO:0000256" key="2">
    <source>
        <dbReference type="ARBA" id="ARBA00023186"/>
    </source>
</evidence>
<name>A0ABW9Y6X9_9RHOB</name>
<dbReference type="SUPFAM" id="SSF90002">
    <property type="entry name" value="Hypothetical protein YjiA, C-terminal domain"/>
    <property type="match status" value="1"/>
</dbReference>
<accession>A0ABW9Y6X9</accession>
<evidence type="ECO:0000259" key="3">
    <source>
        <dbReference type="Pfam" id="PF07683"/>
    </source>
</evidence>
<feature type="domain" description="CobW C-terminal" evidence="3">
    <location>
        <begin position="3"/>
        <end position="55"/>
    </location>
</feature>
<gene>
    <name evidence="4" type="ORF">GU920_12245</name>
</gene>